<dbReference type="PANTHER" id="PTHR47481">
    <property type="match status" value="1"/>
</dbReference>
<dbReference type="AlphaFoldDB" id="A0AAW2DE61"/>
<dbReference type="Pfam" id="PF14223">
    <property type="entry name" value="Retrotran_gag_2"/>
    <property type="match status" value="1"/>
</dbReference>
<reference evidence="1 2" key="1">
    <citation type="submission" date="2024-01" db="EMBL/GenBank/DDBJ databases">
        <title>A telomere-to-telomere, gap-free genome of sweet tea (Lithocarpus litseifolius).</title>
        <authorList>
            <person name="Zhou J."/>
        </authorList>
    </citation>
    <scope>NUCLEOTIDE SEQUENCE [LARGE SCALE GENOMIC DNA]</scope>
    <source>
        <strain evidence="1">Zhou-2022a</strain>
        <tissue evidence="1">Leaf</tissue>
    </source>
</reference>
<dbReference type="EMBL" id="JAZDWU010000003">
    <property type="protein sequence ID" value="KAL0008681.1"/>
    <property type="molecule type" value="Genomic_DNA"/>
</dbReference>
<organism evidence="1 2">
    <name type="scientific">Lithocarpus litseifolius</name>
    <dbReference type="NCBI Taxonomy" id="425828"/>
    <lineage>
        <taxon>Eukaryota</taxon>
        <taxon>Viridiplantae</taxon>
        <taxon>Streptophyta</taxon>
        <taxon>Embryophyta</taxon>
        <taxon>Tracheophyta</taxon>
        <taxon>Spermatophyta</taxon>
        <taxon>Magnoliopsida</taxon>
        <taxon>eudicotyledons</taxon>
        <taxon>Gunneridae</taxon>
        <taxon>Pentapetalae</taxon>
        <taxon>rosids</taxon>
        <taxon>fabids</taxon>
        <taxon>Fagales</taxon>
        <taxon>Fagaceae</taxon>
        <taxon>Lithocarpus</taxon>
    </lineage>
</organism>
<keyword evidence="2" id="KW-1185">Reference proteome</keyword>
<proteinExistence type="predicted"/>
<comment type="caution">
    <text evidence="1">The sequence shown here is derived from an EMBL/GenBank/DDBJ whole genome shotgun (WGS) entry which is preliminary data.</text>
</comment>
<protein>
    <recommendedName>
        <fullName evidence="3">Retrovirus-related Pol polyprotein from transposon TNT 1-94</fullName>
    </recommendedName>
</protein>
<gene>
    <name evidence="1" type="ORF">SO802_010183</name>
</gene>
<accession>A0AAW2DE61</accession>
<dbReference type="PANTHER" id="PTHR47481:SF31">
    <property type="entry name" value="OS01G0873500 PROTEIN"/>
    <property type="match status" value="1"/>
</dbReference>
<evidence type="ECO:0000313" key="1">
    <source>
        <dbReference type="EMBL" id="KAL0008681.1"/>
    </source>
</evidence>
<name>A0AAW2DE61_9ROSI</name>
<evidence type="ECO:0000313" key="2">
    <source>
        <dbReference type="Proteomes" id="UP001459277"/>
    </source>
</evidence>
<evidence type="ECO:0008006" key="3">
    <source>
        <dbReference type="Google" id="ProtNLM"/>
    </source>
</evidence>
<dbReference type="Proteomes" id="UP001459277">
    <property type="component" value="Unassembled WGS sequence"/>
</dbReference>
<sequence length="117" mass="13286">MNLKKGPESMNTFFQRIKEVCDKLGAVAVCVDEEELIRLALEALPSKYDVFCSAIRTRNYVLTLEELNTLLNAEERSIKKRSDLRETSSFAMTVNQFNQSFNRGRGKNGQFSGGHSF</sequence>